<dbReference type="Gene3D" id="3.10.450.50">
    <property type="match status" value="1"/>
</dbReference>
<evidence type="ECO:0000313" key="1">
    <source>
        <dbReference type="EMBL" id="KJZ12165.1"/>
    </source>
</evidence>
<protein>
    <recommendedName>
        <fullName evidence="3">Nuclear transport factor 2 family protein</fullName>
    </recommendedName>
</protein>
<comment type="caution">
    <text evidence="1">The sequence shown here is derived from an EMBL/GenBank/DDBJ whole genome shotgun (WGS) entry which is preliminary data.</text>
</comment>
<name>A0A0F4QY19_9GAMM</name>
<dbReference type="AlphaFoldDB" id="A0A0F4QY19"/>
<dbReference type="OrthoDB" id="5676998at2"/>
<dbReference type="Pfam" id="PF12893">
    <property type="entry name" value="Lumazine_bd_2"/>
    <property type="match status" value="1"/>
</dbReference>
<dbReference type="SUPFAM" id="SSF54427">
    <property type="entry name" value="NTF2-like"/>
    <property type="match status" value="1"/>
</dbReference>
<keyword evidence="2" id="KW-1185">Reference proteome</keyword>
<dbReference type="EMBL" id="JXYA01000006">
    <property type="protein sequence ID" value="KJZ12165.1"/>
    <property type="molecule type" value="Genomic_DNA"/>
</dbReference>
<gene>
    <name evidence="1" type="ORF">TW77_03610</name>
</gene>
<dbReference type="InterPro" id="IPR032710">
    <property type="entry name" value="NTF2-like_dom_sf"/>
</dbReference>
<sequence length="127" mass="14902">MDHVEMKRDLSEIRAMVQCYFTGLHEGDSETLRNLFHPDCWLKAPGLRRTRDEWLKLVSERTSPAENGDEFAYQILAIDLLGQQAMVKVLCPLFEHHYIDFLGLLKEQGQWRIVNKMYANLPHTDQE</sequence>
<organism evidence="1 2">
    <name type="scientific">Pseudoalteromonas rubra</name>
    <dbReference type="NCBI Taxonomy" id="43658"/>
    <lineage>
        <taxon>Bacteria</taxon>
        <taxon>Pseudomonadati</taxon>
        <taxon>Pseudomonadota</taxon>
        <taxon>Gammaproteobacteria</taxon>
        <taxon>Alteromonadales</taxon>
        <taxon>Pseudoalteromonadaceae</taxon>
        <taxon>Pseudoalteromonas</taxon>
    </lineage>
</organism>
<dbReference type="Proteomes" id="UP000033452">
    <property type="component" value="Unassembled WGS sequence"/>
</dbReference>
<evidence type="ECO:0008006" key="3">
    <source>
        <dbReference type="Google" id="ProtNLM"/>
    </source>
</evidence>
<dbReference type="PATRIC" id="fig|43658.5.peg.756"/>
<evidence type="ECO:0000313" key="2">
    <source>
        <dbReference type="Proteomes" id="UP000033452"/>
    </source>
</evidence>
<proteinExistence type="predicted"/>
<dbReference type="InterPro" id="IPR039437">
    <property type="entry name" value="FrzH/put_lumazine-bd"/>
</dbReference>
<accession>A0A0F4QY19</accession>
<dbReference type="RefSeq" id="WP_046003598.1">
    <property type="nucleotide sequence ID" value="NZ_JXYA01000006.1"/>
</dbReference>
<reference evidence="1 2" key="1">
    <citation type="journal article" date="2015" name="BMC Genomics">
        <title>Genome mining reveals unlocked bioactive potential of marine Gram-negative bacteria.</title>
        <authorList>
            <person name="Machado H."/>
            <person name="Sonnenschein E.C."/>
            <person name="Melchiorsen J."/>
            <person name="Gram L."/>
        </authorList>
    </citation>
    <scope>NUCLEOTIDE SEQUENCE [LARGE SCALE GENOMIC DNA]</scope>
    <source>
        <strain evidence="1 2">S2471</strain>
    </source>
</reference>